<feature type="region of interest" description="Disordered" evidence="1">
    <location>
        <begin position="1"/>
        <end position="23"/>
    </location>
</feature>
<feature type="region of interest" description="Disordered" evidence="1">
    <location>
        <begin position="36"/>
        <end position="114"/>
    </location>
</feature>
<feature type="compositionally biased region" description="Basic and acidic residues" evidence="1">
    <location>
        <begin position="101"/>
        <end position="112"/>
    </location>
</feature>
<dbReference type="Proteomes" id="UP001177670">
    <property type="component" value="Unassembled WGS sequence"/>
</dbReference>
<dbReference type="AlphaFoldDB" id="A0AA40GBZ5"/>
<evidence type="ECO:0000256" key="1">
    <source>
        <dbReference type="SAM" id="MobiDB-lite"/>
    </source>
</evidence>
<proteinExistence type="predicted"/>
<accession>A0AA40GBZ5</accession>
<name>A0AA40GBZ5_9HYME</name>
<keyword evidence="3" id="KW-1185">Reference proteome</keyword>
<comment type="caution">
    <text evidence="2">The sequence shown here is derived from an EMBL/GenBank/DDBJ whole genome shotgun (WGS) entry which is preliminary data.</text>
</comment>
<protein>
    <submittedName>
        <fullName evidence="2">Uncharacterized protein</fullName>
    </submittedName>
</protein>
<feature type="compositionally biased region" description="Gly residues" evidence="1">
    <location>
        <begin position="64"/>
        <end position="95"/>
    </location>
</feature>
<reference evidence="2" key="1">
    <citation type="submission" date="2021-10" db="EMBL/GenBank/DDBJ databases">
        <title>Melipona bicolor Genome sequencing and assembly.</title>
        <authorList>
            <person name="Araujo N.S."/>
            <person name="Arias M.C."/>
        </authorList>
    </citation>
    <scope>NUCLEOTIDE SEQUENCE</scope>
    <source>
        <strain evidence="2">USP_2M_L1-L4_2017</strain>
        <tissue evidence="2">Whole body</tissue>
    </source>
</reference>
<sequence>MRRRDHPPVAKQHVGDDVCPSPQDHAYLRCAAERNKHDIDSLSSRNDSGAVTPLRRFRGRVRGSAGGGSGGGGGGGGGAGGGGGGGDGGGGGGCDEIGASNDREEKGAREEAACPGPVVKMHATDAVAATASLPSSTSSVTASRKPGYAVNLVVVLLVSCWLVHDRMVLGMSEPPELTTVEGEFSSSPPPSTDFLFNFTRLRET</sequence>
<organism evidence="2 3">
    <name type="scientific">Melipona bicolor</name>
    <dbReference type="NCBI Taxonomy" id="60889"/>
    <lineage>
        <taxon>Eukaryota</taxon>
        <taxon>Metazoa</taxon>
        <taxon>Ecdysozoa</taxon>
        <taxon>Arthropoda</taxon>
        <taxon>Hexapoda</taxon>
        <taxon>Insecta</taxon>
        <taxon>Pterygota</taxon>
        <taxon>Neoptera</taxon>
        <taxon>Endopterygota</taxon>
        <taxon>Hymenoptera</taxon>
        <taxon>Apocrita</taxon>
        <taxon>Aculeata</taxon>
        <taxon>Apoidea</taxon>
        <taxon>Anthophila</taxon>
        <taxon>Apidae</taxon>
        <taxon>Melipona</taxon>
    </lineage>
</organism>
<gene>
    <name evidence="2" type="ORF">K0M31_007680</name>
</gene>
<evidence type="ECO:0000313" key="2">
    <source>
        <dbReference type="EMBL" id="KAK1134914.1"/>
    </source>
</evidence>
<dbReference type="EMBL" id="JAHYIQ010000002">
    <property type="protein sequence ID" value="KAK1134914.1"/>
    <property type="molecule type" value="Genomic_DNA"/>
</dbReference>
<evidence type="ECO:0000313" key="3">
    <source>
        <dbReference type="Proteomes" id="UP001177670"/>
    </source>
</evidence>